<organism evidence="7 8">
    <name type="scientific">Maioricimonas rarisocia</name>
    <dbReference type="NCBI Taxonomy" id="2528026"/>
    <lineage>
        <taxon>Bacteria</taxon>
        <taxon>Pseudomonadati</taxon>
        <taxon>Planctomycetota</taxon>
        <taxon>Planctomycetia</taxon>
        <taxon>Planctomycetales</taxon>
        <taxon>Planctomycetaceae</taxon>
        <taxon>Maioricimonas</taxon>
    </lineage>
</organism>
<feature type="transmembrane region" description="Helical" evidence="6">
    <location>
        <begin position="430"/>
        <end position="456"/>
    </location>
</feature>
<accession>A0A517Z6U3</accession>
<evidence type="ECO:0000256" key="1">
    <source>
        <dbReference type="ARBA" id="ARBA00004141"/>
    </source>
</evidence>
<evidence type="ECO:0000256" key="5">
    <source>
        <dbReference type="SAM" id="MobiDB-lite"/>
    </source>
</evidence>
<dbReference type="InterPro" id="IPR001046">
    <property type="entry name" value="NRAMP_fam"/>
</dbReference>
<dbReference type="Proteomes" id="UP000320496">
    <property type="component" value="Chromosome"/>
</dbReference>
<reference evidence="7 8" key="1">
    <citation type="submission" date="2019-02" db="EMBL/GenBank/DDBJ databases">
        <title>Deep-cultivation of Planctomycetes and their phenomic and genomic characterization uncovers novel biology.</title>
        <authorList>
            <person name="Wiegand S."/>
            <person name="Jogler M."/>
            <person name="Boedeker C."/>
            <person name="Pinto D."/>
            <person name="Vollmers J."/>
            <person name="Rivas-Marin E."/>
            <person name="Kohn T."/>
            <person name="Peeters S.H."/>
            <person name="Heuer A."/>
            <person name="Rast P."/>
            <person name="Oberbeckmann S."/>
            <person name="Bunk B."/>
            <person name="Jeske O."/>
            <person name="Meyerdierks A."/>
            <person name="Storesund J.E."/>
            <person name="Kallscheuer N."/>
            <person name="Luecker S."/>
            <person name="Lage O.M."/>
            <person name="Pohl T."/>
            <person name="Merkel B.J."/>
            <person name="Hornburger P."/>
            <person name="Mueller R.-W."/>
            <person name="Bruemmer F."/>
            <person name="Labrenz M."/>
            <person name="Spormann A.M."/>
            <person name="Op den Camp H."/>
            <person name="Overmann J."/>
            <person name="Amann R."/>
            <person name="Jetten M.S.M."/>
            <person name="Mascher T."/>
            <person name="Medema M.H."/>
            <person name="Devos D.P."/>
            <person name="Kaster A.-K."/>
            <person name="Ovreas L."/>
            <person name="Rohde M."/>
            <person name="Galperin M.Y."/>
            <person name="Jogler C."/>
        </authorList>
    </citation>
    <scope>NUCLEOTIDE SEQUENCE [LARGE SCALE GENOMIC DNA]</scope>
    <source>
        <strain evidence="7 8">Mal4</strain>
    </source>
</reference>
<proteinExistence type="predicted"/>
<evidence type="ECO:0000256" key="2">
    <source>
        <dbReference type="ARBA" id="ARBA00022692"/>
    </source>
</evidence>
<feature type="transmembrane region" description="Helical" evidence="6">
    <location>
        <begin position="272"/>
        <end position="294"/>
    </location>
</feature>
<feature type="transmembrane region" description="Helical" evidence="6">
    <location>
        <begin position="537"/>
        <end position="555"/>
    </location>
</feature>
<protein>
    <submittedName>
        <fullName evidence="7">Natural resistance-associated macrophage protein</fullName>
    </submittedName>
</protein>
<feature type="transmembrane region" description="Helical" evidence="6">
    <location>
        <begin position="561"/>
        <end position="579"/>
    </location>
</feature>
<gene>
    <name evidence="7" type="ORF">Mal4_24820</name>
</gene>
<evidence type="ECO:0000313" key="7">
    <source>
        <dbReference type="EMBL" id="QDU38159.1"/>
    </source>
</evidence>
<feature type="transmembrane region" description="Helical" evidence="6">
    <location>
        <begin position="306"/>
        <end position="330"/>
    </location>
</feature>
<feature type="transmembrane region" description="Helical" evidence="6">
    <location>
        <begin position="124"/>
        <end position="144"/>
    </location>
</feature>
<evidence type="ECO:0000256" key="4">
    <source>
        <dbReference type="ARBA" id="ARBA00023136"/>
    </source>
</evidence>
<dbReference type="AlphaFoldDB" id="A0A517Z6U3"/>
<dbReference type="Pfam" id="PF01566">
    <property type="entry name" value="Nramp"/>
    <property type="match status" value="1"/>
</dbReference>
<keyword evidence="4 6" id="KW-0472">Membrane</keyword>
<feature type="transmembrane region" description="Helical" evidence="6">
    <location>
        <begin position="83"/>
        <end position="104"/>
    </location>
</feature>
<dbReference type="GO" id="GO:0016020">
    <property type="term" value="C:membrane"/>
    <property type="evidence" value="ECO:0007669"/>
    <property type="project" value="UniProtKB-SubCell"/>
</dbReference>
<dbReference type="KEGG" id="mri:Mal4_24820"/>
<feature type="transmembrane region" description="Helical" evidence="6">
    <location>
        <begin position="197"/>
        <end position="215"/>
    </location>
</feature>
<feature type="transmembrane region" description="Helical" evidence="6">
    <location>
        <begin position="54"/>
        <end position="77"/>
    </location>
</feature>
<dbReference type="GO" id="GO:0046873">
    <property type="term" value="F:metal ion transmembrane transporter activity"/>
    <property type="evidence" value="ECO:0007669"/>
    <property type="project" value="InterPro"/>
</dbReference>
<dbReference type="EMBL" id="CP036275">
    <property type="protein sequence ID" value="QDU38159.1"/>
    <property type="molecule type" value="Genomic_DNA"/>
</dbReference>
<name>A0A517Z6U3_9PLAN</name>
<evidence type="ECO:0000256" key="3">
    <source>
        <dbReference type="ARBA" id="ARBA00022989"/>
    </source>
</evidence>
<keyword evidence="2 6" id="KW-0812">Transmembrane</keyword>
<feature type="compositionally biased region" description="Low complexity" evidence="5">
    <location>
        <begin position="8"/>
        <end position="20"/>
    </location>
</feature>
<keyword evidence="3 6" id="KW-1133">Transmembrane helix</keyword>
<feature type="transmembrane region" description="Helical" evidence="6">
    <location>
        <begin position="164"/>
        <end position="185"/>
    </location>
</feature>
<comment type="subcellular location">
    <subcellularLocation>
        <location evidence="1">Membrane</location>
        <topology evidence="1">Multi-pass membrane protein</topology>
    </subcellularLocation>
</comment>
<feature type="region of interest" description="Disordered" evidence="5">
    <location>
        <begin position="1"/>
        <end position="21"/>
    </location>
</feature>
<sequence length="589" mass="62913">MVLTAGNTMPEETPAATAIEEPSRVERDRQMIVDARQQGTGSLMWAFTKLSGPGWLQSAITLGGGSLAGSLYLGVLAGYNLMWLQPLAMILGVVMLSAIGYVTLSTGERPFGAINRHISPVLGWGWALASLMANLVWCMPQFALGTAAITQNLSPEGIGGMDPVQGKLVCTSILFVAAGIVVWFYDSGGWGIKLFEFILKAMVGTVVICFFGVVIKMSTVSGGLDWSGILGGFIPDFSLLSEPSPAFAETLTRSGEFATFWKERIVSDQQQVMITAAATAVGINMTFLLPYSMLARGWDRDFRGLAIFDLATGLFVPFMLATGCVVIAAATQFHATPEPGLVGYFSENPPEVEPAGNVVKGYGDLLDARLAQELGQDEFDALKADPEQLKSARAALPLADREMAAMLVKRDAFNLADSLKPIAGDAVAQYVFGVGVLGMAISTIIILMLINGFVVCEIFGLPPKGTPHRVGAFLAAFTGAMGPFFWSEAAVWLAVPTSMFGMVLLPIAYFAFFFLMNSRSLLGQHMPTGLARLRWNLLMLLAAGLATFGSLWSIWSSPYPYAGLGVMGAFIVLALVVRAPRTAEGETTT</sequence>
<feature type="transmembrane region" description="Helical" evidence="6">
    <location>
        <begin position="492"/>
        <end position="516"/>
    </location>
</feature>
<keyword evidence="8" id="KW-1185">Reference proteome</keyword>
<evidence type="ECO:0000256" key="6">
    <source>
        <dbReference type="SAM" id="Phobius"/>
    </source>
</evidence>
<evidence type="ECO:0000313" key="8">
    <source>
        <dbReference type="Proteomes" id="UP000320496"/>
    </source>
</evidence>